<keyword evidence="3" id="KW-1185">Reference proteome</keyword>
<organism evidence="2 3">
    <name type="scientific">Paraphaeosphaeria minitans</name>
    <dbReference type="NCBI Taxonomy" id="565426"/>
    <lineage>
        <taxon>Eukaryota</taxon>
        <taxon>Fungi</taxon>
        <taxon>Dikarya</taxon>
        <taxon>Ascomycota</taxon>
        <taxon>Pezizomycotina</taxon>
        <taxon>Dothideomycetes</taxon>
        <taxon>Pleosporomycetidae</taxon>
        <taxon>Pleosporales</taxon>
        <taxon>Massarineae</taxon>
        <taxon>Didymosphaeriaceae</taxon>
        <taxon>Paraphaeosphaeria</taxon>
    </lineage>
</organism>
<evidence type="ECO:0000313" key="3">
    <source>
        <dbReference type="Proteomes" id="UP000756921"/>
    </source>
</evidence>
<dbReference type="Proteomes" id="UP000756921">
    <property type="component" value="Unassembled WGS sequence"/>
</dbReference>
<proteinExistence type="predicted"/>
<protein>
    <submittedName>
        <fullName evidence="2">Uncharacterized protein</fullName>
    </submittedName>
</protein>
<dbReference type="AlphaFoldDB" id="A0A9P6GFP6"/>
<accession>A0A9P6GFP6</accession>
<dbReference type="EMBL" id="WJXW01000008">
    <property type="protein sequence ID" value="KAF9733505.1"/>
    <property type="molecule type" value="Genomic_DNA"/>
</dbReference>
<name>A0A9P6GFP6_9PLEO</name>
<feature type="compositionally biased region" description="Basic and acidic residues" evidence="1">
    <location>
        <begin position="345"/>
        <end position="359"/>
    </location>
</feature>
<sequence>MSVDNLSEKAWEPSLFLTNANNLAGRFNKKGLFLLEGPHLSCWQLEHGADETQDPDETCVFFAHRRSGCWASLAGYVQRPAEEQAAERIVRAHSVAGRQQLTMTVGGSLRSLPMVPFGDLQAPSDGLFLRTNHSDGDSQGLWMHQNASEKGTEGPTQDAIAKERRTASSSRVIGLTTDDAFTDTAAQGKNQTNLWSFNYLTCQTCRPTIQFSSQMYPLASTWKDSSITAASGMLKESNGGETPPNTVVPPSPTLAPVQTLSPIANASLSPDLPDDFTCPKANMPKVNDKSMDVQKASAIRLKLLENIKHKGKLISSTRNGLSGIGGRQRCSNNYQDDSDQDHDDDGFAKYDGRGHGQYHDEEHKNTIANYQGPSIGVDAEVTL</sequence>
<evidence type="ECO:0000256" key="1">
    <source>
        <dbReference type="SAM" id="MobiDB-lite"/>
    </source>
</evidence>
<feature type="region of interest" description="Disordered" evidence="1">
    <location>
        <begin position="318"/>
        <end position="359"/>
    </location>
</feature>
<evidence type="ECO:0000313" key="2">
    <source>
        <dbReference type="EMBL" id="KAF9733505.1"/>
    </source>
</evidence>
<comment type="caution">
    <text evidence="2">The sequence shown here is derived from an EMBL/GenBank/DDBJ whole genome shotgun (WGS) entry which is preliminary data.</text>
</comment>
<gene>
    <name evidence="2" type="ORF">PMIN01_07848</name>
</gene>
<reference evidence="2" key="1">
    <citation type="journal article" date="2020" name="Mol. Plant Microbe Interact.">
        <title>Genome Sequence of the Biocontrol Agent Coniothyrium minitans strain Conio (IMI 134523).</title>
        <authorList>
            <person name="Patel D."/>
            <person name="Shittu T.A."/>
            <person name="Baroncelli R."/>
            <person name="Muthumeenakshi S."/>
            <person name="Osborne T.H."/>
            <person name="Janganan T.K."/>
            <person name="Sreenivasaprasad S."/>
        </authorList>
    </citation>
    <scope>NUCLEOTIDE SEQUENCE</scope>
    <source>
        <strain evidence="2">Conio</strain>
    </source>
</reference>